<dbReference type="Pfam" id="PF04075">
    <property type="entry name" value="F420H2_quin_red"/>
    <property type="match status" value="1"/>
</dbReference>
<dbReference type="EMBL" id="JAAXPE010000055">
    <property type="protein sequence ID" value="NKY89659.1"/>
    <property type="molecule type" value="Genomic_DNA"/>
</dbReference>
<dbReference type="RefSeq" id="WP_040718629.1">
    <property type="nucleotide sequence ID" value="NZ_CAWPHS010000051.1"/>
</dbReference>
<accession>A0A7X6RLF2</accession>
<protein>
    <submittedName>
        <fullName evidence="3">Nitroreductase family deazaflavin-dependent oxidoreductase</fullName>
    </submittedName>
</protein>
<name>A0A7X6RLF2_9NOCA</name>
<evidence type="ECO:0000313" key="4">
    <source>
        <dbReference type="Proteomes" id="UP000523447"/>
    </source>
</evidence>
<comment type="similarity">
    <text evidence="1">Belongs to the F420H(2)-dependent quinone reductase family.</text>
</comment>
<dbReference type="GO" id="GO:0016491">
    <property type="term" value="F:oxidoreductase activity"/>
    <property type="evidence" value="ECO:0007669"/>
    <property type="project" value="InterPro"/>
</dbReference>
<dbReference type="PANTHER" id="PTHR39428">
    <property type="entry name" value="F420H(2)-DEPENDENT QUINONE REDUCTASE RV1261C"/>
    <property type="match status" value="1"/>
</dbReference>
<dbReference type="InterPro" id="IPR012349">
    <property type="entry name" value="Split_barrel_FMN-bd"/>
</dbReference>
<dbReference type="NCBIfam" id="TIGR00026">
    <property type="entry name" value="hi_GC_TIGR00026"/>
    <property type="match status" value="1"/>
</dbReference>
<evidence type="ECO:0000256" key="2">
    <source>
        <dbReference type="ARBA" id="ARBA00049106"/>
    </source>
</evidence>
<evidence type="ECO:0000313" key="3">
    <source>
        <dbReference type="EMBL" id="NKY89659.1"/>
    </source>
</evidence>
<gene>
    <name evidence="3" type="ORF">HGA07_29205</name>
</gene>
<dbReference type="GO" id="GO:0005886">
    <property type="term" value="C:plasma membrane"/>
    <property type="evidence" value="ECO:0007669"/>
    <property type="project" value="TreeGrafter"/>
</dbReference>
<dbReference type="Gene3D" id="2.30.110.10">
    <property type="entry name" value="Electron Transport, Fmn-binding Protein, Chain A"/>
    <property type="match status" value="1"/>
</dbReference>
<sequence>MAGVFSTALRVHQWIYEKSDGYVGHRLLFGNPTLLLRTVGRKTGQPRTSALTYAEDGTDFLVTASNGGSPRPPGWLANVKAAPECEIQVGHRRIPVTARPTYPGDADYARRWSLVDKVNKGRYTQYQKMTDRPIAVVVLSPRGRA</sequence>
<dbReference type="AlphaFoldDB" id="A0A7X6RLF2"/>
<reference evidence="3 4" key="1">
    <citation type="submission" date="2020-04" db="EMBL/GenBank/DDBJ databases">
        <title>MicrobeNet Type strains.</title>
        <authorList>
            <person name="Nicholson A.C."/>
        </authorList>
    </citation>
    <scope>NUCLEOTIDE SEQUENCE [LARGE SCALE GENOMIC DNA]</scope>
    <source>
        <strain evidence="3 4">DSM 44445</strain>
    </source>
</reference>
<keyword evidence="4" id="KW-1185">Reference proteome</keyword>
<dbReference type="Proteomes" id="UP000523447">
    <property type="component" value="Unassembled WGS sequence"/>
</dbReference>
<dbReference type="PANTHER" id="PTHR39428:SF1">
    <property type="entry name" value="F420H(2)-DEPENDENT QUINONE REDUCTASE RV1261C"/>
    <property type="match status" value="1"/>
</dbReference>
<dbReference type="GO" id="GO:0070967">
    <property type="term" value="F:coenzyme F420 binding"/>
    <property type="evidence" value="ECO:0007669"/>
    <property type="project" value="TreeGrafter"/>
</dbReference>
<comment type="catalytic activity">
    <reaction evidence="2">
        <text>oxidized coenzyme F420-(gamma-L-Glu)(n) + a quinol + H(+) = reduced coenzyme F420-(gamma-L-Glu)(n) + a quinone</text>
        <dbReference type="Rhea" id="RHEA:39663"/>
        <dbReference type="Rhea" id="RHEA-COMP:12939"/>
        <dbReference type="Rhea" id="RHEA-COMP:14378"/>
        <dbReference type="ChEBI" id="CHEBI:15378"/>
        <dbReference type="ChEBI" id="CHEBI:24646"/>
        <dbReference type="ChEBI" id="CHEBI:132124"/>
        <dbReference type="ChEBI" id="CHEBI:133980"/>
        <dbReference type="ChEBI" id="CHEBI:139511"/>
    </reaction>
</comment>
<comment type="caution">
    <text evidence="3">The sequence shown here is derived from an EMBL/GenBank/DDBJ whole genome shotgun (WGS) entry which is preliminary data.</text>
</comment>
<dbReference type="InterPro" id="IPR004378">
    <property type="entry name" value="F420H2_quin_Rdtase"/>
</dbReference>
<evidence type="ECO:0000256" key="1">
    <source>
        <dbReference type="ARBA" id="ARBA00008710"/>
    </source>
</evidence>
<organism evidence="3 4">
    <name type="scientific">Nocardia veterana</name>
    <dbReference type="NCBI Taxonomy" id="132249"/>
    <lineage>
        <taxon>Bacteria</taxon>
        <taxon>Bacillati</taxon>
        <taxon>Actinomycetota</taxon>
        <taxon>Actinomycetes</taxon>
        <taxon>Mycobacteriales</taxon>
        <taxon>Nocardiaceae</taxon>
        <taxon>Nocardia</taxon>
    </lineage>
</organism>
<proteinExistence type="inferred from homology"/>